<name>A0A6H1U437_9CYAN</name>
<dbReference type="PRINTS" id="PR00368">
    <property type="entry name" value="FADPNR"/>
</dbReference>
<dbReference type="GO" id="GO:0003955">
    <property type="term" value="F:NAD(P)H dehydrogenase (quinone) activity"/>
    <property type="evidence" value="ECO:0007669"/>
    <property type="project" value="TreeGrafter"/>
</dbReference>
<evidence type="ECO:0000256" key="6">
    <source>
        <dbReference type="ARBA" id="ARBA00023002"/>
    </source>
</evidence>
<evidence type="ECO:0000256" key="8">
    <source>
        <dbReference type="ARBA" id="ARBA00066844"/>
    </source>
</evidence>
<feature type="domain" description="FAD/NAD(P)-binding" evidence="9">
    <location>
        <begin position="8"/>
        <end position="313"/>
    </location>
</feature>
<dbReference type="PANTHER" id="PTHR42913:SF4">
    <property type="entry name" value="ALTERNATIVE NAD(P)H-UBIQUINONE OXIDOREDUCTASE C1, CHLOROPLASTIC_MITOCHONDRIAL"/>
    <property type="match status" value="1"/>
</dbReference>
<evidence type="ECO:0000256" key="1">
    <source>
        <dbReference type="ARBA" id="ARBA00001974"/>
    </source>
</evidence>
<evidence type="ECO:0000256" key="5">
    <source>
        <dbReference type="ARBA" id="ARBA00022857"/>
    </source>
</evidence>
<dbReference type="FunFam" id="3.50.50.100:FF:000010">
    <property type="entry name" value="Alternative NAD(P)H-ubiquinone oxidoreductase C1, chloroplastic/mitochondrial"/>
    <property type="match status" value="1"/>
</dbReference>
<dbReference type="EC" id="1.6.5.12" evidence="8"/>
<keyword evidence="3" id="KW-0285">Flavoprotein</keyword>
<dbReference type="Proteomes" id="UP000500857">
    <property type="component" value="Chromosome"/>
</dbReference>
<comment type="similarity">
    <text evidence="2">Belongs to the NADH dehydrogenase family.</text>
</comment>
<dbReference type="Pfam" id="PF07992">
    <property type="entry name" value="Pyr_redox_2"/>
    <property type="match status" value="1"/>
</dbReference>
<dbReference type="InterPro" id="IPR023753">
    <property type="entry name" value="FAD/NAD-binding_dom"/>
</dbReference>
<evidence type="ECO:0000256" key="4">
    <source>
        <dbReference type="ARBA" id="ARBA00022827"/>
    </source>
</evidence>
<keyword evidence="5" id="KW-0521">NADP</keyword>
<keyword evidence="11" id="KW-1185">Reference proteome</keyword>
<dbReference type="Gene3D" id="3.50.50.100">
    <property type="match status" value="1"/>
</dbReference>
<dbReference type="InterPro" id="IPR036188">
    <property type="entry name" value="FAD/NAD-bd_sf"/>
</dbReference>
<dbReference type="InterPro" id="IPR051169">
    <property type="entry name" value="NADH-Q_oxidoreductase"/>
</dbReference>
<evidence type="ECO:0000256" key="2">
    <source>
        <dbReference type="ARBA" id="ARBA00005272"/>
    </source>
</evidence>
<accession>A0A6H1U437</accession>
<sequence>MTQETTRRICILGGGFGGLYSALRLHQLPWSPSDKPEIVLIDSRDRFLFAPLLYELISGELQTWEIAPPFSELLSHTNVHFHQGTVAGIDLDNRRVRLLEDVELPYDRLVLALGGETPVDLVPGSREYALPFRTIDDAYRLEERLRLLEASEKDKIRVAVVGAGYSGVELACKLADRLGERGRLRLVEQGDRILNAATEFNRNTAKAALDERGIWIDLETTVEAIGPQTISLLYKGKLDEIPVDVVLWTVGTKVAPAIAALDLAKNQRGQVRVTPELQAIDRPEIFALGDLADGHDASGQSVPATAQVAIQQADYVAWNVWASMSDRPLLPFKYQNLGEMMTLGLENATLTGLGVKIDGQAAVVFRRLAYLYRLPTLDHQLKVAFNWMTQPLREAIAKTRATVSSLD</sequence>
<dbReference type="EMBL" id="CP051167">
    <property type="protein sequence ID" value="QIZ73196.1"/>
    <property type="molecule type" value="Genomic_DNA"/>
</dbReference>
<protein>
    <recommendedName>
        <fullName evidence="8">demethylphylloquinone reductase</fullName>
        <ecNumber evidence="8">1.6.5.12</ecNumber>
    </recommendedName>
</protein>
<keyword evidence="6" id="KW-0560">Oxidoreductase</keyword>
<dbReference type="GO" id="GO:0019646">
    <property type="term" value="P:aerobic electron transport chain"/>
    <property type="evidence" value="ECO:0007669"/>
    <property type="project" value="TreeGrafter"/>
</dbReference>
<keyword evidence="4" id="KW-0274">FAD</keyword>
<dbReference type="AlphaFoldDB" id="A0A6H1U437"/>
<evidence type="ECO:0000313" key="11">
    <source>
        <dbReference type="Proteomes" id="UP000500857"/>
    </source>
</evidence>
<evidence type="ECO:0000256" key="3">
    <source>
        <dbReference type="ARBA" id="ARBA00022630"/>
    </source>
</evidence>
<organism evidence="10 11">
    <name type="scientific">Oxynema aestuarii AP17</name>
    <dbReference type="NCBI Taxonomy" id="2064643"/>
    <lineage>
        <taxon>Bacteria</taxon>
        <taxon>Bacillati</taxon>
        <taxon>Cyanobacteriota</taxon>
        <taxon>Cyanophyceae</taxon>
        <taxon>Oscillatoriophycideae</taxon>
        <taxon>Oscillatoriales</taxon>
        <taxon>Oscillatoriaceae</taxon>
        <taxon>Oxynema</taxon>
        <taxon>Oxynema aestuarii</taxon>
    </lineage>
</organism>
<comment type="cofactor">
    <cofactor evidence="1">
        <name>FAD</name>
        <dbReference type="ChEBI" id="CHEBI:57692"/>
    </cofactor>
</comment>
<dbReference type="PANTHER" id="PTHR42913">
    <property type="entry name" value="APOPTOSIS-INDUCING FACTOR 1"/>
    <property type="match status" value="1"/>
</dbReference>
<dbReference type="SUPFAM" id="SSF51905">
    <property type="entry name" value="FAD/NAD(P)-binding domain"/>
    <property type="match status" value="2"/>
</dbReference>
<evidence type="ECO:0000256" key="7">
    <source>
        <dbReference type="ARBA" id="ARBA00052971"/>
    </source>
</evidence>
<proteinExistence type="inferred from homology"/>
<dbReference type="PRINTS" id="PR00411">
    <property type="entry name" value="PNDRDTASEI"/>
</dbReference>
<evidence type="ECO:0000259" key="9">
    <source>
        <dbReference type="Pfam" id="PF07992"/>
    </source>
</evidence>
<dbReference type="KEGG" id="oxy:HCG48_23500"/>
<gene>
    <name evidence="10" type="ORF">HCG48_23500</name>
</gene>
<evidence type="ECO:0000313" key="10">
    <source>
        <dbReference type="EMBL" id="QIZ73196.1"/>
    </source>
</evidence>
<reference evidence="10 11" key="1">
    <citation type="submission" date="2020-04" db="EMBL/GenBank/DDBJ databases">
        <authorList>
            <person name="Basu S."/>
            <person name="Maruthanayagam V."/>
            <person name="Chakraborty S."/>
            <person name="Pramanik A."/>
            <person name="Mukherjee J."/>
            <person name="Brink B."/>
        </authorList>
    </citation>
    <scope>NUCLEOTIDE SEQUENCE [LARGE SCALE GENOMIC DNA]</scope>
    <source>
        <strain evidence="10 11">AP17</strain>
    </source>
</reference>
<comment type="catalytic activity">
    <reaction evidence="7">
        <text>demethylphylloquinone + NADPH + H(+) = demethylphylloquinol + NADP(+)</text>
        <dbReference type="Rhea" id="RHEA:47744"/>
        <dbReference type="ChEBI" id="CHEBI:15378"/>
        <dbReference type="ChEBI" id="CHEBI:31087"/>
        <dbReference type="ChEBI" id="CHEBI:57783"/>
        <dbReference type="ChEBI" id="CHEBI:58349"/>
        <dbReference type="ChEBI" id="CHEBI:87844"/>
        <dbReference type="EC" id="1.6.5.12"/>
    </reaction>
</comment>
<dbReference type="RefSeq" id="WP_168571342.1">
    <property type="nucleotide sequence ID" value="NZ_CP051167.1"/>
</dbReference>